<gene>
    <name evidence="2" type="ORF">JDW22_10920</name>
</gene>
<proteinExistence type="predicted"/>
<dbReference type="EMBL" id="JAEHNZ010000004">
    <property type="protein sequence ID" value="MBK0397075.1"/>
    <property type="molecule type" value="Genomic_DNA"/>
</dbReference>
<evidence type="ECO:0000313" key="3">
    <source>
        <dbReference type="Proteomes" id="UP000614058"/>
    </source>
</evidence>
<evidence type="ECO:0000313" key="2">
    <source>
        <dbReference type="EMBL" id="MBK0397075.1"/>
    </source>
</evidence>
<name>A0ABS1BW36_9NEIS</name>
<sequence length="75" mass="8833">MARASSPERFSGCPPRYDTTFAHPPHLRRNRHHAQPEKPMRRFQAAHAAPPVFRLPIWAAFRQPETPFFAIIRRF</sequence>
<dbReference type="RefSeq" id="WP_200523081.1">
    <property type="nucleotide sequence ID" value="NZ_JAEHNZ010000004.1"/>
</dbReference>
<dbReference type="Proteomes" id="UP000614058">
    <property type="component" value="Unassembled WGS sequence"/>
</dbReference>
<protein>
    <submittedName>
        <fullName evidence="2">Uncharacterized protein</fullName>
    </submittedName>
</protein>
<evidence type="ECO:0000256" key="1">
    <source>
        <dbReference type="SAM" id="MobiDB-lite"/>
    </source>
</evidence>
<reference evidence="2 3" key="1">
    <citation type="journal article" date="2021" name="Pathogens">
        <title>Isolation and Characterization of Kingella bonacorsii sp. nov., A Novel Kingella Species Detected in a Stable Periodontitis Subject.</title>
        <authorList>
            <person name="Antezack A."/>
            <person name="Boxberger M."/>
            <person name="Rolland C."/>
            <person name="Monnet-Corti V."/>
            <person name="La Scola B."/>
        </authorList>
    </citation>
    <scope>NUCLEOTIDE SEQUENCE [LARGE SCALE GENOMIC DNA]</scope>
    <source>
        <strain evidence="2 3">Marseille-Q4569</strain>
    </source>
</reference>
<feature type="region of interest" description="Disordered" evidence="1">
    <location>
        <begin position="1"/>
        <end position="42"/>
    </location>
</feature>
<keyword evidence="3" id="KW-1185">Reference proteome</keyword>
<accession>A0ABS1BW36</accession>
<organism evidence="2 3">
    <name type="scientific">Kingella bonacorsii</name>
    <dbReference type="NCBI Taxonomy" id="2796361"/>
    <lineage>
        <taxon>Bacteria</taxon>
        <taxon>Pseudomonadati</taxon>
        <taxon>Pseudomonadota</taxon>
        <taxon>Betaproteobacteria</taxon>
        <taxon>Neisseriales</taxon>
        <taxon>Neisseriaceae</taxon>
        <taxon>Kingella</taxon>
    </lineage>
</organism>
<comment type="caution">
    <text evidence="2">The sequence shown here is derived from an EMBL/GenBank/DDBJ whole genome shotgun (WGS) entry which is preliminary data.</text>
</comment>